<dbReference type="PANTHER" id="PTHR44051:SF3">
    <property type="entry name" value="TRANSCRIPTIONAL REGULATOR URE2"/>
    <property type="match status" value="1"/>
</dbReference>
<dbReference type="InterPro" id="IPR004046">
    <property type="entry name" value="GST_C"/>
</dbReference>
<proteinExistence type="predicted"/>
<dbReference type="InterPro" id="IPR036282">
    <property type="entry name" value="Glutathione-S-Trfase_C_sf"/>
</dbReference>
<dbReference type="Gene3D" id="1.20.1050.130">
    <property type="match status" value="1"/>
</dbReference>
<name>A0A9N9PM40_9HELO</name>
<dbReference type="SUPFAM" id="SSF47616">
    <property type="entry name" value="GST C-terminal domain-like"/>
    <property type="match status" value="1"/>
</dbReference>
<dbReference type="InterPro" id="IPR010987">
    <property type="entry name" value="Glutathione-S-Trfase_C-like"/>
</dbReference>
<keyword evidence="3" id="KW-1185">Reference proteome</keyword>
<organism evidence="2 3">
    <name type="scientific">Hymenoscyphus fraxineus</name>
    <dbReference type="NCBI Taxonomy" id="746836"/>
    <lineage>
        <taxon>Eukaryota</taxon>
        <taxon>Fungi</taxon>
        <taxon>Dikarya</taxon>
        <taxon>Ascomycota</taxon>
        <taxon>Pezizomycotina</taxon>
        <taxon>Leotiomycetes</taxon>
        <taxon>Helotiales</taxon>
        <taxon>Helotiaceae</taxon>
        <taxon>Hymenoscyphus</taxon>
    </lineage>
</organism>
<comment type="caution">
    <text evidence="2">The sequence shown here is derived from an EMBL/GenBank/DDBJ whole genome shotgun (WGS) entry which is preliminary data.</text>
</comment>
<dbReference type="PANTHER" id="PTHR44051">
    <property type="entry name" value="GLUTATHIONE S-TRANSFERASE-RELATED"/>
    <property type="match status" value="1"/>
</dbReference>
<evidence type="ECO:0000259" key="1">
    <source>
        <dbReference type="PROSITE" id="PS50405"/>
    </source>
</evidence>
<gene>
    <name evidence="2" type="ORF">HYFRA_00005710</name>
</gene>
<dbReference type="Gene3D" id="1.20.1050.10">
    <property type="match status" value="1"/>
</dbReference>
<evidence type="ECO:0000313" key="2">
    <source>
        <dbReference type="EMBL" id="CAG8951906.1"/>
    </source>
</evidence>
<feature type="domain" description="GST C-terminal" evidence="1">
    <location>
        <begin position="136"/>
        <end position="251"/>
    </location>
</feature>
<dbReference type="Proteomes" id="UP000696280">
    <property type="component" value="Unassembled WGS sequence"/>
</dbReference>
<protein>
    <recommendedName>
        <fullName evidence="1">GST C-terminal domain-containing protein</fullName>
    </recommendedName>
</protein>
<evidence type="ECO:0000313" key="3">
    <source>
        <dbReference type="Proteomes" id="UP000696280"/>
    </source>
</evidence>
<dbReference type="EMBL" id="CAJVRL010000044">
    <property type="protein sequence ID" value="CAG8951906.1"/>
    <property type="molecule type" value="Genomic_DNA"/>
</dbReference>
<dbReference type="PROSITE" id="PS50405">
    <property type="entry name" value="GST_CTER"/>
    <property type="match status" value="1"/>
</dbReference>
<dbReference type="AlphaFoldDB" id="A0A9N9PM40"/>
<reference evidence="2" key="1">
    <citation type="submission" date="2021-07" db="EMBL/GenBank/DDBJ databases">
        <authorList>
            <person name="Durling M."/>
        </authorList>
    </citation>
    <scope>NUCLEOTIDE SEQUENCE</scope>
</reference>
<dbReference type="OrthoDB" id="422574at2759"/>
<dbReference type="Pfam" id="PF00043">
    <property type="entry name" value="GST_C"/>
    <property type="match status" value="1"/>
</dbReference>
<sequence length="251" mass="29385">MPERSYSVFDFHIRFPPVQSLIVEVCSERALVFRFCIYRLPRVSNQPTTCKSSVYKAPAQIKLFSVFFTARLKVLRSPKSQNSQNVANHCVLETNAIANVPNPTKVIITLEELGIPYIGKFVEHADLKQPAYEAINPNEKYHTLQWQHYQSTAQGSYWGQLAWFQLFHHEPLESARKRYVDETVRIVKVLDKALEGREWLVGDRITYADLAFVSWSSSLPLFLSDREEWDIEDHPNYKRWNDSMLCWEERV</sequence>
<accession>A0A9N9PM40</accession>